<keyword evidence="2" id="KW-1185">Reference proteome</keyword>
<name>A0A9P3CCR4_ASPVI</name>
<dbReference type="AlphaFoldDB" id="A0A9P3CCR4"/>
<protein>
    <submittedName>
        <fullName evidence="1">Uncharacterized protein</fullName>
    </submittedName>
</protein>
<accession>A0A9P3CCR4</accession>
<reference evidence="1 2" key="1">
    <citation type="submission" date="2021-02" db="EMBL/GenBank/DDBJ databases">
        <title>Pan-genome distribution and transcriptional activeness of fungal secondary metabolism genes in Aspergillus section Fumigati.</title>
        <authorList>
            <person name="Takahashi H."/>
            <person name="Umemura M."/>
            <person name="Ninomiya A."/>
            <person name="Kusuya Y."/>
            <person name="Urayama S."/>
            <person name="Shimizu M."/>
            <person name="Watanabe A."/>
            <person name="Kamei K."/>
            <person name="Yaguchi T."/>
            <person name="Hagiwara D."/>
        </authorList>
    </citation>
    <scope>NUCLEOTIDE SEQUENCE [LARGE SCALE GENOMIC DNA]</scope>
    <source>
        <strain evidence="1 2">IFM 47045</strain>
    </source>
</reference>
<evidence type="ECO:0000313" key="1">
    <source>
        <dbReference type="EMBL" id="GIK07779.1"/>
    </source>
</evidence>
<organism evidence="1 2">
    <name type="scientific">Aspergillus viridinutans</name>
    <dbReference type="NCBI Taxonomy" id="75553"/>
    <lineage>
        <taxon>Eukaryota</taxon>
        <taxon>Fungi</taxon>
        <taxon>Dikarya</taxon>
        <taxon>Ascomycota</taxon>
        <taxon>Pezizomycotina</taxon>
        <taxon>Eurotiomycetes</taxon>
        <taxon>Eurotiomycetidae</taxon>
        <taxon>Eurotiales</taxon>
        <taxon>Aspergillaceae</taxon>
        <taxon>Aspergillus</taxon>
        <taxon>Aspergillus subgen. Fumigati</taxon>
    </lineage>
</organism>
<dbReference type="Proteomes" id="UP000710440">
    <property type="component" value="Unassembled WGS sequence"/>
</dbReference>
<dbReference type="RefSeq" id="XP_043130965.1">
    <property type="nucleotide sequence ID" value="XM_043275030.1"/>
</dbReference>
<sequence>MSDRRTGQNKKDSGEEYVGEAVVGIRADVNTIKQLTSSSEAAKAHRMASAVAALEKAAQAAMGDSKSGGNQKNN</sequence>
<dbReference type="GeneID" id="66931429"/>
<proteinExistence type="predicted"/>
<dbReference type="EMBL" id="BOPL01000015">
    <property type="protein sequence ID" value="GIK07779.1"/>
    <property type="molecule type" value="Genomic_DNA"/>
</dbReference>
<gene>
    <name evidence="1" type="ORF">Aspvir_003447</name>
</gene>
<comment type="caution">
    <text evidence="1">The sequence shown here is derived from an EMBL/GenBank/DDBJ whole genome shotgun (WGS) entry which is preliminary data.</text>
</comment>
<evidence type="ECO:0000313" key="2">
    <source>
        <dbReference type="Proteomes" id="UP000710440"/>
    </source>
</evidence>